<protein>
    <submittedName>
        <fullName evidence="1">Uncharacterized protein</fullName>
    </submittedName>
</protein>
<dbReference type="OrthoDB" id="3261149at2"/>
<name>A0A448PLJ8_ACTVI</name>
<dbReference type="RefSeq" id="WP_126414170.1">
    <property type="nucleotide sequence ID" value="NZ_JASPER010000012.1"/>
</dbReference>
<evidence type="ECO:0000313" key="2">
    <source>
        <dbReference type="Proteomes" id="UP000268658"/>
    </source>
</evidence>
<dbReference type="KEGG" id="avc:NCTC10951_01609"/>
<dbReference type="InterPro" id="IPR006311">
    <property type="entry name" value="TAT_signal"/>
</dbReference>
<dbReference type="Proteomes" id="UP000268658">
    <property type="component" value="Chromosome"/>
</dbReference>
<reference evidence="1 2" key="1">
    <citation type="submission" date="2018-12" db="EMBL/GenBank/DDBJ databases">
        <authorList>
            <consortium name="Pathogen Informatics"/>
        </authorList>
    </citation>
    <scope>NUCLEOTIDE SEQUENCE [LARGE SCALE GENOMIC DNA]</scope>
    <source>
        <strain evidence="1 2">NCTC10951</strain>
    </source>
</reference>
<dbReference type="AlphaFoldDB" id="A0A448PLJ8"/>
<proteinExistence type="predicted"/>
<dbReference type="EMBL" id="LR134477">
    <property type="protein sequence ID" value="VEI16308.1"/>
    <property type="molecule type" value="Genomic_DNA"/>
</dbReference>
<dbReference type="PROSITE" id="PS51318">
    <property type="entry name" value="TAT"/>
    <property type="match status" value="1"/>
</dbReference>
<gene>
    <name evidence="1" type="ORF">NCTC10951_01609</name>
</gene>
<evidence type="ECO:0000313" key="1">
    <source>
        <dbReference type="EMBL" id="VEI16308.1"/>
    </source>
</evidence>
<organism evidence="1 2">
    <name type="scientific">Actinomyces viscosus</name>
    <dbReference type="NCBI Taxonomy" id="1656"/>
    <lineage>
        <taxon>Bacteria</taxon>
        <taxon>Bacillati</taxon>
        <taxon>Actinomycetota</taxon>
        <taxon>Actinomycetes</taxon>
        <taxon>Actinomycetales</taxon>
        <taxon>Actinomycetaceae</taxon>
        <taxon>Actinomyces</taxon>
    </lineage>
</organism>
<sequence>MDRRKFLRTATAAGTAGVALTLTSPTAFAGVTRPANAVPPGKAAALTDAQKDQKLTDILNALEAVPDDLKNADPAMTPNYKERLTAATNGITVVEAPAATQAEAAQMGIGGCLLAVAAVIAEYGIPAAKVISWIRKARAIWGGVSGIIAAIRGGFAAAQIGGEATTVLMGILGLDSVVNACF</sequence>
<accession>A0A448PLJ8</accession>